<feature type="signal peptide" evidence="1">
    <location>
        <begin position="1"/>
        <end position="20"/>
    </location>
</feature>
<dbReference type="RefSeq" id="WP_116709890.1">
    <property type="nucleotide sequence ID" value="NZ_QEKW01000012.1"/>
</dbReference>
<dbReference type="PROSITE" id="PS51257">
    <property type="entry name" value="PROKAR_LIPOPROTEIN"/>
    <property type="match status" value="1"/>
</dbReference>
<dbReference type="EMBL" id="QEKW01000012">
    <property type="protein sequence ID" value="PVZ06850.1"/>
    <property type="molecule type" value="Genomic_DNA"/>
</dbReference>
<dbReference type="Proteomes" id="UP000245639">
    <property type="component" value="Unassembled WGS sequence"/>
</dbReference>
<protein>
    <submittedName>
        <fullName evidence="2">Uncharacterized protein</fullName>
    </submittedName>
</protein>
<name>A0A2U1F496_9PSEU</name>
<evidence type="ECO:0000256" key="1">
    <source>
        <dbReference type="SAM" id="SignalP"/>
    </source>
</evidence>
<gene>
    <name evidence="2" type="ORF">C8D89_11243</name>
</gene>
<accession>A0A2U1F496</accession>
<feature type="chain" id="PRO_5015588535" evidence="1">
    <location>
        <begin position="21"/>
        <end position="219"/>
    </location>
</feature>
<keyword evidence="1" id="KW-0732">Signal</keyword>
<comment type="caution">
    <text evidence="2">The sequence shown here is derived from an EMBL/GenBank/DDBJ whole genome shotgun (WGS) entry which is preliminary data.</text>
</comment>
<evidence type="ECO:0000313" key="3">
    <source>
        <dbReference type="Proteomes" id="UP000245639"/>
    </source>
</evidence>
<proteinExistence type="predicted"/>
<sequence>MAVRRIAVVAVLLAGLGACANGPGPSTTVPTVVPAIDPGPPPIAQVVPPAAVRVDGVHASIEFVPASERALDDDLIELKTEEPTLGQLPGWKDGSDTAHLPITEGELLLAATPPRGHVRTEGMFMLSRQGSNVQFEDLEIDLDAARVTGTVEGRPITVFDLDVSRARVEDLPSLPPMVVDVDGRMSEEALRELQEKLGAGLTPEDTRVGIVLRLRPVGS</sequence>
<reference evidence="2 3" key="1">
    <citation type="submission" date="2018-04" db="EMBL/GenBank/DDBJ databases">
        <title>Genomic Encyclopedia of Type Strains, Phase IV (KMG-IV): sequencing the most valuable type-strain genomes for metagenomic binning, comparative biology and taxonomic classification.</title>
        <authorList>
            <person name="Goeker M."/>
        </authorList>
    </citation>
    <scope>NUCLEOTIDE SEQUENCE [LARGE SCALE GENOMIC DNA]</scope>
    <source>
        <strain evidence="2 3">DSM 45771</strain>
    </source>
</reference>
<organism evidence="2 3">
    <name type="scientific">Actinomycetospora cinnamomea</name>
    <dbReference type="NCBI Taxonomy" id="663609"/>
    <lineage>
        <taxon>Bacteria</taxon>
        <taxon>Bacillati</taxon>
        <taxon>Actinomycetota</taxon>
        <taxon>Actinomycetes</taxon>
        <taxon>Pseudonocardiales</taxon>
        <taxon>Pseudonocardiaceae</taxon>
        <taxon>Actinomycetospora</taxon>
    </lineage>
</organism>
<dbReference type="AlphaFoldDB" id="A0A2U1F496"/>
<keyword evidence="3" id="KW-1185">Reference proteome</keyword>
<evidence type="ECO:0000313" key="2">
    <source>
        <dbReference type="EMBL" id="PVZ06850.1"/>
    </source>
</evidence>